<keyword evidence="8" id="KW-1185">Reference proteome</keyword>
<feature type="transmembrane region" description="Helical" evidence="6">
    <location>
        <begin position="764"/>
        <end position="785"/>
    </location>
</feature>
<keyword evidence="2" id="KW-1003">Cell membrane</keyword>
<feature type="transmembrane region" description="Helical" evidence="6">
    <location>
        <begin position="65"/>
        <end position="89"/>
    </location>
</feature>
<evidence type="ECO:0000256" key="1">
    <source>
        <dbReference type="ARBA" id="ARBA00004651"/>
    </source>
</evidence>
<feature type="transmembrane region" description="Helical" evidence="6">
    <location>
        <begin position="590"/>
        <end position="617"/>
    </location>
</feature>
<evidence type="ECO:0008006" key="9">
    <source>
        <dbReference type="Google" id="ProtNLM"/>
    </source>
</evidence>
<dbReference type="GO" id="GO:0005886">
    <property type="term" value="C:plasma membrane"/>
    <property type="evidence" value="ECO:0007669"/>
    <property type="project" value="UniProtKB-SubCell"/>
</dbReference>
<name>A0A1M6VPN4_9ACTN</name>
<feature type="transmembrane region" description="Helical" evidence="6">
    <location>
        <begin position="521"/>
        <end position="544"/>
    </location>
</feature>
<evidence type="ECO:0000256" key="3">
    <source>
        <dbReference type="ARBA" id="ARBA00022692"/>
    </source>
</evidence>
<gene>
    <name evidence="7" type="ORF">SAMN05421803_13613</name>
</gene>
<feature type="transmembrane region" description="Helical" evidence="6">
    <location>
        <begin position="629"/>
        <end position="648"/>
    </location>
</feature>
<feature type="transmembrane region" description="Helical" evidence="6">
    <location>
        <begin position="710"/>
        <end position="727"/>
    </location>
</feature>
<organism evidence="7 8">
    <name type="scientific">Nocardiopsis flavescens</name>
    <dbReference type="NCBI Taxonomy" id="758803"/>
    <lineage>
        <taxon>Bacteria</taxon>
        <taxon>Bacillati</taxon>
        <taxon>Actinomycetota</taxon>
        <taxon>Actinomycetes</taxon>
        <taxon>Streptosporangiales</taxon>
        <taxon>Nocardiopsidaceae</taxon>
        <taxon>Nocardiopsis</taxon>
    </lineage>
</organism>
<feature type="transmembrane region" description="Helical" evidence="6">
    <location>
        <begin position="489"/>
        <end position="509"/>
    </location>
</feature>
<accession>A0A1M6VPN4</accession>
<proteinExistence type="predicted"/>
<comment type="subcellular location">
    <subcellularLocation>
        <location evidence="1">Cell membrane</location>
        <topology evidence="1">Multi-pass membrane protein</topology>
    </subcellularLocation>
</comment>
<dbReference type="PANTHER" id="PTHR39087">
    <property type="entry name" value="UPF0104 MEMBRANE PROTEIN MJ1595"/>
    <property type="match status" value="1"/>
</dbReference>
<sequence length="791" mass="80773">MTTTATGTPPPGPAAVHAPRRPVDLFVGVGGLCLIAVLLLAVRAVTDGLIGPGTLRALLPSGPLFLAAVGANLALVLLVCASALLALFAGALRDLLRAGSAAVAAYALTSAVNAVLFTLIGPGRTPAVAPGAPVDLFTGATLGYVAAALAYLLTMPAGQPRVRSLLWAATATSAACALLAGVTSLSALLLTVIAGVTCSGLLGYAVGAGTPPPAHGLLRAELRRFGLEPVDVVPAGTDPEGDPRHLVELAGGGRAEAVVLGSENTLGFWRRLRDLLLLRGPFAPRMLYGVRRRAEHAALMAHAVRAAGVATPRVLAVGEPRPGTVLLVRELPDVRPLDDLAGEEFTDALLDRCWEALGRLHRHRVAHGNLHGATVGTGPDGGIVLTGVGRGSVAAPPLTVSLDDAALVALLAARVGAERAVASAVRALGVPATAAMLPFLQPPGLPYPLRRALRARKGLLGRLRAAVIEVAPEAPAEPARVERMRPRTVVSVIVATAVGLVLLYQLTGVDLSAVGRADPGWALAAFATATACMVAAAMVLIGFVPVRLPWWRSVLVQYAASFVRIAAPAGLGSIAVNTRFAIKAGASTPLALSGVGLGQLVGLLVHVPLLLVCAYLTGTSYWTGFTPSPTVVTIAIAVTSIVAAVLLSPRLRRALADRVRPYLRGVLPRLLDTLQRPASLATGLGGTVLLTVAFVLCLYFSVLAFAPDPAGVSLVAVAVVFLAGNAIGSAAPTPGGLGAVEAALIGGLTAVAGVPAAVALPAVLLFRVFTFWFPVLPGWAAFSYLQRREAV</sequence>
<feature type="transmembrane region" description="Helical" evidence="6">
    <location>
        <begin position="188"/>
        <end position="209"/>
    </location>
</feature>
<dbReference type="RefSeq" id="WP_245833547.1">
    <property type="nucleotide sequence ID" value="NZ_FQZK01000036.1"/>
</dbReference>
<dbReference type="EMBL" id="FQZK01000036">
    <property type="protein sequence ID" value="SHK83314.1"/>
    <property type="molecule type" value="Genomic_DNA"/>
</dbReference>
<evidence type="ECO:0000256" key="4">
    <source>
        <dbReference type="ARBA" id="ARBA00022989"/>
    </source>
</evidence>
<evidence type="ECO:0000256" key="2">
    <source>
        <dbReference type="ARBA" id="ARBA00022475"/>
    </source>
</evidence>
<dbReference type="PANTHER" id="PTHR39087:SF2">
    <property type="entry name" value="UPF0104 MEMBRANE PROTEIN MJ1595"/>
    <property type="match status" value="1"/>
</dbReference>
<dbReference type="Pfam" id="PF03706">
    <property type="entry name" value="LPG_synthase_TM"/>
    <property type="match status" value="1"/>
</dbReference>
<dbReference type="STRING" id="758803.SAMN05421803_13613"/>
<evidence type="ECO:0000256" key="6">
    <source>
        <dbReference type="SAM" id="Phobius"/>
    </source>
</evidence>
<reference evidence="7 8" key="1">
    <citation type="submission" date="2016-11" db="EMBL/GenBank/DDBJ databases">
        <authorList>
            <person name="Jaros S."/>
            <person name="Januszkiewicz K."/>
            <person name="Wedrychowicz H."/>
        </authorList>
    </citation>
    <scope>NUCLEOTIDE SEQUENCE [LARGE SCALE GENOMIC DNA]</scope>
    <source>
        <strain evidence="7 8">CGMCC 4.5723</strain>
    </source>
</reference>
<keyword evidence="5 6" id="KW-0472">Membrane</keyword>
<feature type="transmembrane region" description="Helical" evidence="6">
    <location>
        <begin position="678"/>
        <end position="704"/>
    </location>
</feature>
<protein>
    <recommendedName>
        <fullName evidence="9">TIGR00374 family protein</fullName>
    </recommendedName>
</protein>
<dbReference type="AlphaFoldDB" id="A0A1M6VPN4"/>
<dbReference type="InterPro" id="IPR011009">
    <property type="entry name" value="Kinase-like_dom_sf"/>
</dbReference>
<feature type="transmembrane region" description="Helical" evidence="6">
    <location>
        <begin position="25"/>
        <end position="45"/>
    </location>
</feature>
<keyword evidence="4 6" id="KW-1133">Transmembrane helix</keyword>
<feature type="transmembrane region" description="Helical" evidence="6">
    <location>
        <begin position="132"/>
        <end position="153"/>
    </location>
</feature>
<dbReference type="Proteomes" id="UP000184452">
    <property type="component" value="Unassembled WGS sequence"/>
</dbReference>
<evidence type="ECO:0000313" key="8">
    <source>
        <dbReference type="Proteomes" id="UP000184452"/>
    </source>
</evidence>
<feature type="transmembrane region" description="Helical" evidence="6">
    <location>
        <begin position="101"/>
        <end position="120"/>
    </location>
</feature>
<feature type="transmembrane region" description="Helical" evidence="6">
    <location>
        <begin position="165"/>
        <end position="182"/>
    </location>
</feature>
<evidence type="ECO:0000256" key="5">
    <source>
        <dbReference type="ARBA" id="ARBA00023136"/>
    </source>
</evidence>
<feature type="transmembrane region" description="Helical" evidence="6">
    <location>
        <begin position="739"/>
        <end position="758"/>
    </location>
</feature>
<evidence type="ECO:0000313" key="7">
    <source>
        <dbReference type="EMBL" id="SHK83314.1"/>
    </source>
</evidence>
<dbReference type="SUPFAM" id="SSF56112">
    <property type="entry name" value="Protein kinase-like (PK-like)"/>
    <property type="match status" value="1"/>
</dbReference>
<keyword evidence="3 6" id="KW-0812">Transmembrane</keyword>
<dbReference type="InterPro" id="IPR022791">
    <property type="entry name" value="L-PG_synthase/AglD"/>
</dbReference>